<organism evidence="2 3">
    <name type="scientific">Clostridium manihotivorum</name>
    <dbReference type="NCBI Taxonomy" id="2320868"/>
    <lineage>
        <taxon>Bacteria</taxon>
        <taxon>Bacillati</taxon>
        <taxon>Bacillota</taxon>
        <taxon>Clostridia</taxon>
        <taxon>Eubacteriales</taxon>
        <taxon>Clostridiaceae</taxon>
        <taxon>Clostridium</taxon>
    </lineage>
</organism>
<evidence type="ECO:0000313" key="3">
    <source>
        <dbReference type="Proteomes" id="UP000286268"/>
    </source>
</evidence>
<dbReference type="CDD" id="cd05403">
    <property type="entry name" value="NT_KNTase_like"/>
    <property type="match status" value="1"/>
</dbReference>
<dbReference type="RefSeq" id="WP_128215463.1">
    <property type="nucleotide sequence ID" value="NZ_CP025746.1"/>
</dbReference>
<dbReference type="OrthoDB" id="90159at2"/>
<dbReference type="InterPro" id="IPR043519">
    <property type="entry name" value="NT_sf"/>
</dbReference>
<dbReference type="GO" id="GO:0016740">
    <property type="term" value="F:transferase activity"/>
    <property type="evidence" value="ECO:0007669"/>
    <property type="project" value="UniProtKB-KW"/>
</dbReference>
<dbReference type="InterPro" id="IPR052930">
    <property type="entry name" value="TA_antitoxin_MntA"/>
</dbReference>
<dbReference type="Proteomes" id="UP000286268">
    <property type="component" value="Chromosome"/>
</dbReference>
<evidence type="ECO:0000313" key="2">
    <source>
        <dbReference type="EMBL" id="QAA34751.1"/>
    </source>
</evidence>
<dbReference type="KEGG" id="cmah:C1I91_25675"/>
<dbReference type="SUPFAM" id="SSF81301">
    <property type="entry name" value="Nucleotidyltransferase"/>
    <property type="match status" value="1"/>
</dbReference>
<dbReference type="PANTHER" id="PTHR43852:SF3">
    <property type="entry name" value="NUCLEOTIDYLTRANSFERASE"/>
    <property type="match status" value="1"/>
</dbReference>
<dbReference type="Pfam" id="PF18765">
    <property type="entry name" value="Polbeta"/>
    <property type="match status" value="1"/>
</dbReference>
<dbReference type="PANTHER" id="PTHR43852">
    <property type="entry name" value="NUCLEOTIDYLTRANSFERASE"/>
    <property type="match status" value="1"/>
</dbReference>
<protein>
    <submittedName>
        <fullName evidence="2">Nucleotidyltransferase domain-containing protein</fullName>
    </submittedName>
</protein>
<dbReference type="AlphaFoldDB" id="A0A3R5UBH2"/>
<sequence length="138" mass="16369">MNNIQVMLDKFLIEAEKLCDIKFAYLFGSYARKENNKNSDIDIAIMPKYSLGKLEDTLLRGNLIEIGKSIFKRECDVVFLNIDAPVLKYEIIKDGIVIKDHEERISFESLSIREYFDYKYFIKYYDDQLLEDIRNMEV</sequence>
<dbReference type="NCBIfam" id="NF047752">
    <property type="entry name" value="MntA_antitoxin"/>
    <property type="match status" value="1"/>
</dbReference>
<dbReference type="EMBL" id="CP025746">
    <property type="protein sequence ID" value="QAA34751.1"/>
    <property type="molecule type" value="Genomic_DNA"/>
</dbReference>
<proteinExistence type="predicted"/>
<keyword evidence="3" id="KW-1185">Reference proteome</keyword>
<accession>A0A3R5UBH2</accession>
<feature type="domain" description="Polymerase beta nucleotidyltransferase" evidence="1">
    <location>
        <begin position="17"/>
        <end position="103"/>
    </location>
</feature>
<gene>
    <name evidence="2" type="ORF">C1I91_25675</name>
</gene>
<dbReference type="InterPro" id="IPR041633">
    <property type="entry name" value="Polbeta"/>
</dbReference>
<dbReference type="Gene3D" id="3.30.460.10">
    <property type="entry name" value="Beta Polymerase, domain 2"/>
    <property type="match status" value="1"/>
</dbReference>
<keyword evidence="2" id="KW-0808">Transferase</keyword>
<name>A0A3R5UBH2_9CLOT</name>
<reference evidence="2 3" key="1">
    <citation type="submission" date="2018-01" db="EMBL/GenBank/DDBJ databases">
        <title>Genome Sequencing and Assembly of Anaerobacter polyendosporus strain CT4.</title>
        <authorList>
            <person name="Tachaapaikoon C."/>
            <person name="Sutheeworapong S."/>
            <person name="Jenjaroenpun P."/>
            <person name="Wongsurawat T."/>
            <person name="Nookeaw I."/>
            <person name="Cheawchanlertfa P."/>
            <person name="Kosugi A."/>
            <person name="Cheevadhanarak S."/>
            <person name="Ratanakhanokchai K."/>
        </authorList>
    </citation>
    <scope>NUCLEOTIDE SEQUENCE [LARGE SCALE GENOMIC DNA]</scope>
    <source>
        <strain evidence="2 3">CT4</strain>
    </source>
</reference>
<evidence type="ECO:0000259" key="1">
    <source>
        <dbReference type="Pfam" id="PF18765"/>
    </source>
</evidence>